<dbReference type="InterPro" id="IPR050789">
    <property type="entry name" value="Diverse_Enzym_Activities"/>
</dbReference>
<evidence type="ECO:0000313" key="3">
    <source>
        <dbReference type="Proteomes" id="UP001138921"/>
    </source>
</evidence>
<dbReference type="RefSeq" id="WP_214393404.1">
    <property type="nucleotide sequence ID" value="NZ_JAFLWW010000012.1"/>
</dbReference>
<dbReference type="SUPFAM" id="SSF56601">
    <property type="entry name" value="beta-lactamase/transpeptidase-like"/>
    <property type="match status" value="1"/>
</dbReference>
<keyword evidence="2" id="KW-0378">Hydrolase</keyword>
<dbReference type="Gene3D" id="3.40.710.10">
    <property type="entry name" value="DD-peptidase/beta-lactamase superfamily"/>
    <property type="match status" value="1"/>
</dbReference>
<gene>
    <name evidence="2" type="ORF">J1C56_28945</name>
</gene>
<keyword evidence="3" id="KW-1185">Reference proteome</keyword>
<dbReference type="PANTHER" id="PTHR43283:SF7">
    <property type="entry name" value="BETA-LACTAMASE-RELATED DOMAIN-CONTAINING PROTEIN"/>
    <property type="match status" value="1"/>
</dbReference>
<reference evidence="2" key="2">
    <citation type="submission" date="2021-03" db="EMBL/GenBank/DDBJ databases">
        <authorList>
            <person name="Artuso I."/>
            <person name="Turrini P."/>
            <person name="Pirolo M."/>
            <person name="Lugli G.A."/>
            <person name="Ventura M."/>
            <person name="Visca P."/>
        </authorList>
    </citation>
    <scope>NUCLEOTIDE SEQUENCE</scope>
    <source>
        <strain evidence="2">LMG 26462</strain>
    </source>
</reference>
<dbReference type="Proteomes" id="UP001138921">
    <property type="component" value="Unassembled WGS sequence"/>
</dbReference>
<organism evidence="2 3">
    <name type="scientific">Aminobacter anthyllidis</name>
    <dbReference type="NCBI Taxonomy" id="1035067"/>
    <lineage>
        <taxon>Bacteria</taxon>
        <taxon>Pseudomonadati</taxon>
        <taxon>Pseudomonadota</taxon>
        <taxon>Alphaproteobacteria</taxon>
        <taxon>Hyphomicrobiales</taxon>
        <taxon>Phyllobacteriaceae</taxon>
        <taxon>Aminobacter</taxon>
    </lineage>
</organism>
<name>A0A9X1D7T0_9HYPH</name>
<protein>
    <submittedName>
        <fullName evidence="2">Serine hydrolase</fullName>
    </submittedName>
</protein>
<comment type="caution">
    <text evidence="2">The sequence shown here is derived from an EMBL/GenBank/DDBJ whole genome shotgun (WGS) entry which is preliminary data.</text>
</comment>
<dbReference type="InterPro" id="IPR001466">
    <property type="entry name" value="Beta-lactam-related"/>
</dbReference>
<dbReference type="GO" id="GO:0016787">
    <property type="term" value="F:hydrolase activity"/>
    <property type="evidence" value="ECO:0007669"/>
    <property type="project" value="UniProtKB-KW"/>
</dbReference>
<sequence>MIRDVSSGINPLGLPDSQTYLNAVESDPRLLGWMQGLPPQPDKRITFESDQFLDFPQIRWALSHMRELAPTVNVRRGSAPISQIERDDRSHDIDGLTFDALDGRTMRFEDALYATYTDGIVVVHRGRIVYERYFGALEPHLPHALHSVTKVYVGTLAADLVSKGILDETKEVPHYIPELRGTAWGDATLRQVMDMQIGVDYTEDYENPQSGVRAYMRACGMRPRSGNSYVPDTLFDYLRTLRKEGEHGVAYAYKTVSSEVMAWVMAKVTGLNLAEYLHDRIWSRLGCEEDGYMLVDPVGTPMAGGGLSATLRDMARFGELIRREGDWHGNQLIPASVIDEVRRGDDPEKFAKTGSDLLRGYSYRAMWYVSHNEIGAVEGKGMNGQRLYIAPDAEMVVARFASHPVGSSIGNDPITVPQLLALGRMLRE</sequence>
<dbReference type="Pfam" id="PF00144">
    <property type="entry name" value="Beta-lactamase"/>
    <property type="match status" value="1"/>
</dbReference>
<reference evidence="2" key="1">
    <citation type="journal article" date="2021" name="Microorganisms">
        <title>Phylogenomic Reconstruction and Metabolic Potential of the Genus Aminobacter.</title>
        <authorList>
            <person name="Artuso I."/>
            <person name="Turrini P."/>
            <person name="Pirolo M."/>
            <person name="Lugli G.A."/>
            <person name="Ventura M."/>
            <person name="Visca P."/>
        </authorList>
    </citation>
    <scope>NUCLEOTIDE SEQUENCE</scope>
    <source>
        <strain evidence="2">LMG 26462</strain>
    </source>
</reference>
<dbReference type="PANTHER" id="PTHR43283">
    <property type="entry name" value="BETA-LACTAMASE-RELATED"/>
    <property type="match status" value="1"/>
</dbReference>
<evidence type="ECO:0000259" key="1">
    <source>
        <dbReference type="Pfam" id="PF00144"/>
    </source>
</evidence>
<dbReference type="InterPro" id="IPR012338">
    <property type="entry name" value="Beta-lactam/transpept-like"/>
</dbReference>
<accession>A0A9X1D7T0</accession>
<feature type="domain" description="Beta-lactamase-related" evidence="1">
    <location>
        <begin position="119"/>
        <end position="404"/>
    </location>
</feature>
<dbReference type="AlphaFoldDB" id="A0A9X1D7T0"/>
<proteinExistence type="predicted"/>
<dbReference type="EMBL" id="JAFLWW010000012">
    <property type="protein sequence ID" value="MBT1159587.1"/>
    <property type="molecule type" value="Genomic_DNA"/>
</dbReference>
<evidence type="ECO:0000313" key="2">
    <source>
        <dbReference type="EMBL" id="MBT1159587.1"/>
    </source>
</evidence>